<accession>A0A6J7X6I8</accession>
<evidence type="ECO:0000313" key="3">
    <source>
        <dbReference type="EMBL" id="CAB5226246.1"/>
    </source>
</evidence>
<reference evidence="3" key="1">
    <citation type="submission" date="2020-05" db="EMBL/GenBank/DDBJ databases">
        <authorList>
            <person name="Chiriac C."/>
            <person name="Salcher M."/>
            <person name="Ghai R."/>
            <person name="Kavagutti S V."/>
        </authorList>
    </citation>
    <scope>NUCLEOTIDE SEQUENCE</scope>
</reference>
<sequence length="147" mass="16946">MSIFNNPAVRYNYEEGNGVTLSSCNEPTSTISNVIGSSTISQKNVEGLEERFANLTNNILLGEEKLNALENDYEGFTILQTEINCKNLKEIKQIRDDIKFFNNSQADLNEKFADHIRKLIKESMIQYFMIILLFVIDLAVLWLYIRK</sequence>
<feature type="coiled-coil region" evidence="1">
    <location>
        <begin position="45"/>
        <end position="111"/>
    </location>
</feature>
<keyword evidence="2" id="KW-0472">Membrane</keyword>
<keyword evidence="2" id="KW-1133">Transmembrane helix</keyword>
<name>A0A6J7X6I8_9CAUD</name>
<gene>
    <name evidence="3" type="ORF">UFOVP760_25</name>
</gene>
<protein>
    <submittedName>
        <fullName evidence="3">Uncharacterized protein</fullName>
    </submittedName>
</protein>
<keyword evidence="2" id="KW-0812">Transmembrane</keyword>
<organism evidence="3">
    <name type="scientific">uncultured Caudovirales phage</name>
    <dbReference type="NCBI Taxonomy" id="2100421"/>
    <lineage>
        <taxon>Viruses</taxon>
        <taxon>Duplodnaviria</taxon>
        <taxon>Heunggongvirae</taxon>
        <taxon>Uroviricota</taxon>
        <taxon>Caudoviricetes</taxon>
        <taxon>Peduoviridae</taxon>
        <taxon>Maltschvirus</taxon>
        <taxon>Maltschvirus maltsch</taxon>
    </lineage>
</organism>
<evidence type="ECO:0000256" key="1">
    <source>
        <dbReference type="SAM" id="Coils"/>
    </source>
</evidence>
<dbReference type="EMBL" id="LR798360">
    <property type="protein sequence ID" value="CAB5226246.1"/>
    <property type="molecule type" value="Genomic_DNA"/>
</dbReference>
<feature type="transmembrane region" description="Helical" evidence="2">
    <location>
        <begin position="127"/>
        <end position="145"/>
    </location>
</feature>
<evidence type="ECO:0000256" key="2">
    <source>
        <dbReference type="SAM" id="Phobius"/>
    </source>
</evidence>
<proteinExistence type="predicted"/>
<keyword evidence="1" id="KW-0175">Coiled coil</keyword>